<gene>
    <name evidence="1" type="ORF">OWV82_013101</name>
</gene>
<accession>A0ACC1XU00</accession>
<protein>
    <submittedName>
        <fullName evidence="1">ATP-dependent 6-phosphofructokinase</fullName>
    </submittedName>
</protein>
<name>A0ACC1XU00_MELAZ</name>
<evidence type="ECO:0000313" key="1">
    <source>
        <dbReference type="EMBL" id="KAJ4714646.1"/>
    </source>
</evidence>
<dbReference type="EMBL" id="CM051400">
    <property type="protein sequence ID" value="KAJ4714646.1"/>
    <property type="molecule type" value="Genomic_DNA"/>
</dbReference>
<keyword evidence="2" id="KW-1185">Reference proteome</keyword>
<reference evidence="1 2" key="1">
    <citation type="journal article" date="2023" name="Science">
        <title>Complex scaffold remodeling in plant triterpene biosynthesis.</title>
        <authorList>
            <person name="De La Pena R."/>
            <person name="Hodgson H."/>
            <person name="Liu J.C."/>
            <person name="Stephenson M.J."/>
            <person name="Martin A.C."/>
            <person name="Owen C."/>
            <person name="Harkess A."/>
            <person name="Leebens-Mack J."/>
            <person name="Jimenez L.E."/>
            <person name="Osbourn A."/>
            <person name="Sattely E.S."/>
        </authorList>
    </citation>
    <scope>NUCLEOTIDE SEQUENCE [LARGE SCALE GENOMIC DNA]</scope>
    <source>
        <strain evidence="2">cv. JPN11</strain>
        <tissue evidence="1">Leaf</tissue>
    </source>
</reference>
<sequence>MAAATTVETITTAKPPPPRSTKLVCFSFAAYAKTLIDNLKSLDIPILPGLNDAEFADIESTFNFTFPPDLRSILREGLPVGSAFPNWRSSSHQQLHILLNLPVLSLSKNISLNNFWSDSWGQKPQDKNHALSLAKKLLEKAPVLVPIYRNCYAPSTPNMAGNPVFYIDTEEVKVLSFDLSAFFKEIEFVKAGSGVFKPLARKSKVLDMPAWAAKEARRIEFWTEVAERGRRVVARDETRGWWSGGGIETGLGLECCMDEVFWKLRDGGWKEEDVREMMMMDGCDYRNKKNSGVQMVGDPRESVVMHVRLLSVVLLRAGWSEEDVVYSLNLQDHENGIGGDCLEGNSSSYLEFQHPIGICSKEKDDGVQNGSIKQSTHVHALQVLR</sequence>
<organism evidence="1 2">
    <name type="scientific">Melia azedarach</name>
    <name type="common">Chinaberry tree</name>
    <dbReference type="NCBI Taxonomy" id="155640"/>
    <lineage>
        <taxon>Eukaryota</taxon>
        <taxon>Viridiplantae</taxon>
        <taxon>Streptophyta</taxon>
        <taxon>Embryophyta</taxon>
        <taxon>Tracheophyta</taxon>
        <taxon>Spermatophyta</taxon>
        <taxon>Magnoliopsida</taxon>
        <taxon>eudicotyledons</taxon>
        <taxon>Gunneridae</taxon>
        <taxon>Pentapetalae</taxon>
        <taxon>rosids</taxon>
        <taxon>malvids</taxon>
        <taxon>Sapindales</taxon>
        <taxon>Meliaceae</taxon>
        <taxon>Melia</taxon>
    </lineage>
</organism>
<dbReference type="Proteomes" id="UP001164539">
    <property type="component" value="Chromosome 7"/>
</dbReference>
<proteinExistence type="predicted"/>
<comment type="caution">
    <text evidence="1">The sequence shown here is derived from an EMBL/GenBank/DDBJ whole genome shotgun (WGS) entry which is preliminary data.</text>
</comment>
<evidence type="ECO:0000313" key="2">
    <source>
        <dbReference type="Proteomes" id="UP001164539"/>
    </source>
</evidence>